<dbReference type="SUPFAM" id="SSF53474">
    <property type="entry name" value="alpha/beta-Hydrolases"/>
    <property type="match status" value="1"/>
</dbReference>
<evidence type="ECO:0000313" key="3">
    <source>
        <dbReference type="EMBL" id="ORZ06782.1"/>
    </source>
</evidence>
<dbReference type="RefSeq" id="XP_021877703.1">
    <property type="nucleotide sequence ID" value="XM_022028089.1"/>
</dbReference>
<dbReference type="InterPro" id="IPR029058">
    <property type="entry name" value="AB_hydrolase_fold"/>
</dbReference>
<gene>
    <name evidence="3" type="ORF">BCR41DRAFT_389119</name>
</gene>
<dbReference type="PANTHER" id="PTHR11559">
    <property type="entry name" value="CARBOXYLESTERASE"/>
    <property type="match status" value="1"/>
</dbReference>
<accession>A0A1Y2GDF8</accession>
<dbReference type="InParanoid" id="A0A1Y2GDF8"/>
<evidence type="ECO:0000313" key="4">
    <source>
        <dbReference type="Proteomes" id="UP000193648"/>
    </source>
</evidence>
<feature type="domain" description="Carboxylesterase type B" evidence="2">
    <location>
        <begin position="13"/>
        <end position="513"/>
    </location>
</feature>
<evidence type="ECO:0000259" key="2">
    <source>
        <dbReference type="Pfam" id="PF00135"/>
    </source>
</evidence>
<evidence type="ECO:0000256" key="1">
    <source>
        <dbReference type="SAM" id="MobiDB-lite"/>
    </source>
</evidence>
<comment type="caution">
    <text evidence="3">The sequence shown here is derived from an EMBL/GenBank/DDBJ whole genome shotgun (WGS) entry which is preliminary data.</text>
</comment>
<protein>
    <submittedName>
        <fullName evidence="3">Alpha/Beta hydrolase protein</fullName>
    </submittedName>
</protein>
<name>A0A1Y2GDF8_9FUNG</name>
<organism evidence="3 4">
    <name type="scientific">Lobosporangium transversale</name>
    <dbReference type="NCBI Taxonomy" id="64571"/>
    <lineage>
        <taxon>Eukaryota</taxon>
        <taxon>Fungi</taxon>
        <taxon>Fungi incertae sedis</taxon>
        <taxon>Mucoromycota</taxon>
        <taxon>Mortierellomycotina</taxon>
        <taxon>Mortierellomycetes</taxon>
        <taxon>Mortierellales</taxon>
        <taxon>Mortierellaceae</taxon>
        <taxon>Lobosporangium</taxon>
    </lineage>
</organism>
<keyword evidence="3" id="KW-0378">Hydrolase</keyword>
<dbReference type="Gene3D" id="3.40.50.1820">
    <property type="entry name" value="alpha/beta hydrolase"/>
    <property type="match status" value="1"/>
</dbReference>
<dbReference type="EMBL" id="MCFF01000044">
    <property type="protein sequence ID" value="ORZ06782.1"/>
    <property type="molecule type" value="Genomic_DNA"/>
</dbReference>
<sequence>MVNLSSSPQIHVVNQGILQGSFDSSKRVARYLNVPYGVVQERWRPAVKPEPWTGVRDATKQGPICPQGEREDRFTSRISSCTPVDIDDETAEFDEKHCLNLNIFVHEDTLKKATTEPAVANAEGAAVIVFIHGGGYRDGANSLELYDGSNLVHQAAKLGRPVIVVVPNYRLNFHGFFACPELEEDIKSDPKLTTDYERVAGNWGLQDQRLAFEWVHNNIATFGGNPSNITAMGELCGASSIGYHMLIPQHRGLFHQAIMHSSASNGLPTIRSHMEGKLFFDFLVDYFNIPKELSGKEKLELLKKVPSKELGRAAGSNKVRLFSPYVDGVMILEDIRVQVHKADMLDHGVKAVMIGNMSNGGEMFLSVIGADNLKAFSRIQSKFCPPDEASQQLWEKVYGKVKTNLSAKLGSMHVFEHHTFAYPIFSTLRALSKRKDLDSTHSSLQGGEGLKLYQFYFDSCIKAMDESHGWGAHHGIDLVYVFGPDYALEKVLTEEEKRFSERVQTMWIHFAYGETAGMKTKDGAELFPARITQPVDDYKHHSAAKEAIVFTPQLTVEAEHAVREGKDAMELWERSEKWVHDTRRSNNTVEALRVGFMGVALPEDIGWN</sequence>
<dbReference type="STRING" id="64571.A0A1Y2GDF8"/>
<dbReference type="OrthoDB" id="408631at2759"/>
<dbReference type="FunCoup" id="A0A1Y2GDF8">
    <property type="interactions" value="3"/>
</dbReference>
<dbReference type="GO" id="GO:0016787">
    <property type="term" value="F:hydrolase activity"/>
    <property type="evidence" value="ECO:0007669"/>
    <property type="project" value="UniProtKB-KW"/>
</dbReference>
<dbReference type="AlphaFoldDB" id="A0A1Y2GDF8"/>
<keyword evidence="4" id="KW-1185">Reference proteome</keyword>
<reference evidence="3 4" key="1">
    <citation type="submission" date="2016-07" db="EMBL/GenBank/DDBJ databases">
        <title>Pervasive Adenine N6-methylation of Active Genes in Fungi.</title>
        <authorList>
            <consortium name="DOE Joint Genome Institute"/>
            <person name="Mondo S.J."/>
            <person name="Dannebaum R.O."/>
            <person name="Kuo R.C."/>
            <person name="Labutti K."/>
            <person name="Haridas S."/>
            <person name="Kuo A."/>
            <person name="Salamov A."/>
            <person name="Ahrendt S.R."/>
            <person name="Lipzen A."/>
            <person name="Sullivan W."/>
            <person name="Andreopoulos W.B."/>
            <person name="Clum A."/>
            <person name="Lindquist E."/>
            <person name="Daum C."/>
            <person name="Ramamoorthy G.K."/>
            <person name="Gryganskyi A."/>
            <person name="Culley D."/>
            <person name="Magnuson J.K."/>
            <person name="James T.Y."/>
            <person name="O'Malley M.A."/>
            <person name="Stajich J.E."/>
            <person name="Spatafora J.W."/>
            <person name="Visel A."/>
            <person name="Grigoriev I.V."/>
        </authorList>
    </citation>
    <scope>NUCLEOTIDE SEQUENCE [LARGE SCALE GENOMIC DNA]</scope>
    <source>
        <strain evidence="3 4">NRRL 3116</strain>
    </source>
</reference>
<proteinExistence type="predicted"/>
<dbReference type="InterPro" id="IPR002018">
    <property type="entry name" value="CarbesteraseB"/>
</dbReference>
<dbReference type="InterPro" id="IPR050309">
    <property type="entry name" value="Type-B_Carboxylest/Lipase"/>
</dbReference>
<dbReference type="Proteomes" id="UP000193648">
    <property type="component" value="Unassembled WGS sequence"/>
</dbReference>
<dbReference type="Pfam" id="PF00135">
    <property type="entry name" value="COesterase"/>
    <property type="match status" value="1"/>
</dbReference>
<feature type="region of interest" description="Disordered" evidence="1">
    <location>
        <begin position="50"/>
        <end position="69"/>
    </location>
</feature>
<dbReference type="GeneID" id="33569932"/>